<evidence type="ECO:0000256" key="1">
    <source>
        <dbReference type="ARBA" id="ARBA00022723"/>
    </source>
</evidence>
<dbReference type="AlphaFoldDB" id="A0AAD8CD32"/>
<sequence>MKVELSASVHRGGASCSGAGGTRGVRGAWAACVPMSSMSPVSPPQGCENTKTPKTKEEGKKKEENKRKLRFPTTPTLDVLEAHTKEALTKTETPKKGKAAKNVLSVQEKEAISKQNELEKFEIREQNKSKTEAKWKYKNSKPDSLLKMEEEQKLEKTPLSGNKDNKFAFSFSNKKLLSSKGLKPQMNSSVFGSLQNLKEDKVKPVRDEYEYVSDEGELKIDEFPIRRKNNTAKRDISFLSNIKEPIQQAKKPKLQHTPAKANDSSDEGSLHIDTETKTEVKGRNSKIKKESGNAAGILDLLQASKQVGEIDYNAN</sequence>
<name>A0AAD8CD32_ACIOX</name>
<evidence type="ECO:0000313" key="3">
    <source>
        <dbReference type="EMBL" id="KAK1121653.1"/>
    </source>
</evidence>
<comment type="caution">
    <text evidence="3">The sequence shown here is derived from an EMBL/GenBank/DDBJ whole genome shotgun (WGS) entry which is preliminary data.</text>
</comment>
<feature type="compositionally biased region" description="Basic and acidic residues" evidence="2">
    <location>
        <begin position="54"/>
        <end position="66"/>
    </location>
</feature>
<feature type="region of interest" description="Disordered" evidence="2">
    <location>
        <begin position="1"/>
        <end position="23"/>
    </location>
</feature>
<dbReference type="PANTHER" id="PTHR23123">
    <property type="entry name" value="PHD/F-BOX CONTAINING PROTEIN"/>
    <property type="match status" value="1"/>
</dbReference>
<reference evidence="3" key="1">
    <citation type="submission" date="2022-02" db="EMBL/GenBank/DDBJ databases">
        <title>Atlantic sturgeon de novo genome assembly.</title>
        <authorList>
            <person name="Stock M."/>
            <person name="Klopp C."/>
            <person name="Guiguen Y."/>
            <person name="Cabau C."/>
            <person name="Parinello H."/>
            <person name="Santidrian Yebra-Pimentel E."/>
            <person name="Kuhl H."/>
            <person name="Dirks R.P."/>
            <person name="Guessner J."/>
            <person name="Wuertz S."/>
            <person name="Du K."/>
            <person name="Schartl M."/>
        </authorList>
    </citation>
    <scope>NUCLEOTIDE SEQUENCE</scope>
    <source>
        <strain evidence="3">STURGEONOMICS-FGT-2020</strain>
        <tissue evidence="3">Whole blood</tissue>
    </source>
</reference>
<feature type="region of interest" description="Disordered" evidence="2">
    <location>
        <begin position="35"/>
        <end position="76"/>
    </location>
</feature>
<feature type="region of interest" description="Disordered" evidence="2">
    <location>
        <begin position="247"/>
        <end position="287"/>
    </location>
</feature>
<gene>
    <name evidence="3" type="primary">PHF2</name>
    <name evidence="3" type="ORF">AOXY_G38726</name>
</gene>
<dbReference type="InterPro" id="IPR050690">
    <property type="entry name" value="JHDM1_Histone_Demethylase"/>
</dbReference>
<dbReference type="Proteomes" id="UP001230051">
    <property type="component" value="Unassembled WGS sequence"/>
</dbReference>
<feature type="region of interest" description="Disordered" evidence="2">
    <location>
        <begin position="128"/>
        <end position="162"/>
    </location>
</feature>
<feature type="non-terminal residue" evidence="3">
    <location>
        <position position="315"/>
    </location>
</feature>
<feature type="compositionally biased region" description="Basic and acidic residues" evidence="2">
    <location>
        <begin position="268"/>
        <end position="287"/>
    </location>
</feature>
<keyword evidence="4" id="KW-1185">Reference proteome</keyword>
<dbReference type="GO" id="GO:0046872">
    <property type="term" value="F:metal ion binding"/>
    <property type="evidence" value="ECO:0007669"/>
    <property type="project" value="UniProtKB-KW"/>
</dbReference>
<feature type="compositionally biased region" description="Basic and acidic residues" evidence="2">
    <location>
        <begin position="128"/>
        <end position="156"/>
    </location>
</feature>
<proteinExistence type="predicted"/>
<accession>A0AAD8CD32</accession>
<keyword evidence="1" id="KW-0479">Metal-binding</keyword>
<organism evidence="3 4">
    <name type="scientific">Acipenser oxyrinchus oxyrinchus</name>
    <dbReference type="NCBI Taxonomy" id="40147"/>
    <lineage>
        <taxon>Eukaryota</taxon>
        <taxon>Metazoa</taxon>
        <taxon>Chordata</taxon>
        <taxon>Craniata</taxon>
        <taxon>Vertebrata</taxon>
        <taxon>Euteleostomi</taxon>
        <taxon>Actinopterygii</taxon>
        <taxon>Chondrostei</taxon>
        <taxon>Acipenseriformes</taxon>
        <taxon>Acipenseridae</taxon>
        <taxon>Acipenser</taxon>
    </lineage>
</organism>
<protein>
    <submittedName>
        <fullName evidence="3">Lysine-specific demethylase phf2-like isoform X1</fullName>
    </submittedName>
</protein>
<evidence type="ECO:0000256" key="2">
    <source>
        <dbReference type="SAM" id="MobiDB-lite"/>
    </source>
</evidence>
<evidence type="ECO:0000313" key="4">
    <source>
        <dbReference type="Proteomes" id="UP001230051"/>
    </source>
</evidence>
<dbReference type="EMBL" id="JAGXEW010001998">
    <property type="protein sequence ID" value="KAK1121653.1"/>
    <property type="molecule type" value="Genomic_DNA"/>
</dbReference>